<dbReference type="PANTHER" id="PTHR43792:SF8">
    <property type="entry name" value="[RIBOSOMAL PROTEIN US5]-ALANINE N-ACETYLTRANSFERASE"/>
    <property type="match status" value="1"/>
</dbReference>
<organism evidence="5 6">
    <name type="scientific">Hansschlegelia quercus</name>
    <dbReference type="NCBI Taxonomy" id="2528245"/>
    <lineage>
        <taxon>Bacteria</taxon>
        <taxon>Pseudomonadati</taxon>
        <taxon>Pseudomonadota</taxon>
        <taxon>Alphaproteobacteria</taxon>
        <taxon>Hyphomicrobiales</taxon>
        <taxon>Methylopilaceae</taxon>
        <taxon>Hansschlegelia</taxon>
    </lineage>
</organism>
<evidence type="ECO:0000313" key="6">
    <source>
        <dbReference type="Proteomes" id="UP000291613"/>
    </source>
</evidence>
<dbReference type="AlphaFoldDB" id="A0A4Q9GL81"/>
<comment type="similarity">
    <text evidence="3">Belongs to the acetyltransferase family. RimJ subfamily.</text>
</comment>
<reference evidence="5 6" key="1">
    <citation type="submission" date="2019-02" db="EMBL/GenBank/DDBJ databases">
        <title>Hansschlegelia quercus sp. nov., a novel methylotrophic bacterium from buds of oak (Quercus robur L.).</title>
        <authorList>
            <person name="Agafonova N.V."/>
            <person name="Kaparullina E.N."/>
            <person name="Grouzdev D.S."/>
            <person name="Doronina N.V."/>
        </authorList>
    </citation>
    <scope>NUCLEOTIDE SEQUENCE [LARGE SCALE GENOMIC DNA]</scope>
    <source>
        <strain evidence="5 6">Dub</strain>
    </source>
</reference>
<dbReference type="SUPFAM" id="SSF55729">
    <property type="entry name" value="Acyl-CoA N-acyltransferases (Nat)"/>
    <property type="match status" value="1"/>
</dbReference>
<name>A0A4Q9GL81_9HYPH</name>
<dbReference type="InterPro" id="IPR000182">
    <property type="entry name" value="GNAT_dom"/>
</dbReference>
<protein>
    <submittedName>
        <fullName evidence="5">N-acetyltransferase</fullName>
    </submittedName>
</protein>
<dbReference type="PANTHER" id="PTHR43792">
    <property type="entry name" value="GNAT FAMILY, PUTATIVE (AFU_ORTHOLOGUE AFUA_3G00765)-RELATED-RELATED"/>
    <property type="match status" value="1"/>
</dbReference>
<dbReference type="InterPro" id="IPR051531">
    <property type="entry name" value="N-acetyltransferase"/>
</dbReference>
<dbReference type="EMBL" id="SIUB01000001">
    <property type="protein sequence ID" value="TBN54982.1"/>
    <property type="molecule type" value="Genomic_DNA"/>
</dbReference>
<evidence type="ECO:0000259" key="4">
    <source>
        <dbReference type="PROSITE" id="PS51186"/>
    </source>
</evidence>
<evidence type="ECO:0000256" key="3">
    <source>
        <dbReference type="ARBA" id="ARBA00038502"/>
    </source>
</evidence>
<dbReference type="InterPro" id="IPR016181">
    <property type="entry name" value="Acyl_CoA_acyltransferase"/>
</dbReference>
<keyword evidence="1 5" id="KW-0808">Transferase</keyword>
<dbReference type="GO" id="GO:0008999">
    <property type="term" value="F:protein-N-terminal-alanine acetyltransferase activity"/>
    <property type="evidence" value="ECO:0007669"/>
    <property type="project" value="TreeGrafter"/>
</dbReference>
<dbReference type="RefSeq" id="WP_131001234.1">
    <property type="nucleotide sequence ID" value="NZ_JBHSZR010000002.1"/>
</dbReference>
<dbReference type="Proteomes" id="UP000291613">
    <property type="component" value="Unassembled WGS sequence"/>
</dbReference>
<comment type="caution">
    <text evidence="5">The sequence shown here is derived from an EMBL/GenBank/DDBJ whole genome shotgun (WGS) entry which is preliminary data.</text>
</comment>
<dbReference type="Gene3D" id="3.40.630.30">
    <property type="match status" value="1"/>
</dbReference>
<evidence type="ECO:0000256" key="1">
    <source>
        <dbReference type="ARBA" id="ARBA00022679"/>
    </source>
</evidence>
<dbReference type="PROSITE" id="PS51186">
    <property type="entry name" value="GNAT"/>
    <property type="match status" value="1"/>
</dbReference>
<gene>
    <name evidence="5" type="ORF">EYR15_02200</name>
</gene>
<keyword evidence="2" id="KW-0012">Acyltransferase</keyword>
<dbReference type="OrthoDB" id="9801669at2"/>
<evidence type="ECO:0000256" key="2">
    <source>
        <dbReference type="ARBA" id="ARBA00023315"/>
    </source>
</evidence>
<keyword evidence="6" id="KW-1185">Reference proteome</keyword>
<dbReference type="Pfam" id="PF13302">
    <property type="entry name" value="Acetyltransf_3"/>
    <property type="match status" value="1"/>
</dbReference>
<dbReference type="GO" id="GO:0005737">
    <property type="term" value="C:cytoplasm"/>
    <property type="evidence" value="ECO:0007669"/>
    <property type="project" value="TreeGrafter"/>
</dbReference>
<evidence type="ECO:0000313" key="5">
    <source>
        <dbReference type="EMBL" id="TBN54982.1"/>
    </source>
</evidence>
<accession>A0A4Q9GL81</accession>
<proteinExistence type="inferred from homology"/>
<sequence>MAFFRTLAAAETVPVLNGDSVTLRVPQMSDYPAWSALREQSRSFLQPWEPSWPADDVSRLAFRKRLKRYVRELDQDQAYPFFVFRAADHTLVGGVTVSQIRRGVSQTCSIGYWMGARYAGQGLMTAAVRTLAQFAFGHLKLRRIEAACLPHNAASIRLLEKTGFKREGYAREYLCIDGAWQDHLLYALLRGDALR</sequence>
<feature type="domain" description="N-acetyltransferase" evidence="4">
    <location>
        <begin position="21"/>
        <end position="191"/>
    </location>
</feature>